<feature type="compositionally biased region" description="Basic and acidic residues" evidence="1">
    <location>
        <begin position="71"/>
        <end position="80"/>
    </location>
</feature>
<feature type="region of interest" description="Disordered" evidence="1">
    <location>
        <begin position="71"/>
        <end position="93"/>
    </location>
</feature>
<dbReference type="Proteomes" id="UP000815325">
    <property type="component" value="Unassembled WGS sequence"/>
</dbReference>
<feature type="non-terminal residue" evidence="2">
    <location>
        <position position="376"/>
    </location>
</feature>
<gene>
    <name evidence="2" type="ORF">DUNSADRAFT_5669</name>
</gene>
<reference evidence="2" key="1">
    <citation type="submission" date="2017-08" db="EMBL/GenBank/DDBJ databases">
        <authorList>
            <person name="Polle J.E."/>
            <person name="Barry K."/>
            <person name="Cushman J."/>
            <person name="Schmutz J."/>
            <person name="Tran D."/>
            <person name="Hathwaick L.T."/>
            <person name="Yim W.C."/>
            <person name="Jenkins J."/>
            <person name="Mckie-Krisberg Z.M."/>
            <person name="Prochnik S."/>
            <person name="Lindquist E."/>
            <person name="Dockter R.B."/>
            <person name="Adam C."/>
            <person name="Molina H."/>
            <person name="Bunkerborg J."/>
            <person name="Jin E."/>
            <person name="Buchheim M."/>
            <person name="Magnuson J."/>
        </authorList>
    </citation>
    <scope>NUCLEOTIDE SEQUENCE</scope>
    <source>
        <strain evidence="2">CCAP 19/18</strain>
    </source>
</reference>
<feature type="compositionally biased region" description="Low complexity" evidence="1">
    <location>
        <begin position="180"/>
        <end position="191"/>
    </location>
</feature>
<proteinExistence type="predicted"/>
<accession>A0ABQ7GPV8</accession>
<organism evidence="2 3">
    <name type="scientific">Dunaliella salina</name>
    <name type="common">Green alga</name>
    <name type="synonym">Protococcus salinus</name>
    <dbReference type="NCBI Taxonomy" id="3046"/>
    <lineage>
        <taxon>Eukaryota</taxon>
        <taxon>Viridiplantae</taxon>
        <taxon>Chlorophyta</taxon>
        <taxon>core chlorophytes</taxon>
        <taxon>Chlorophyceae</taxon>
        <taxon>CS clade</taxon>
        <taxon>Chlamydomonadales</taxon>
        <taxon>Dunaliellaceae</taxon>
        <taxon>Dunaliella</taxon>
    </lineage>
</organism>
<dbReference type="EMBL" id="MU069651">
    <property type="protein sequence ID" value="KAF5836636.1"/>
    <property type="molecule type" value="Genomic_DNA"/>
</dbReference>
<sequence>MHAQEEYVALACASGEWVAAVRCLLSLGKRQHLARATRITMSADGLPCAKIDLAMRLMRAIVKVNIGTGEHGRPGARDCPSDEDERSSNSTKDGSSHVLAAALLAAAPNLPPTLMMGSACQIFLSASRALITDMDSSCLANPVTDTSFQAPAEKNAWLKALSYFLDMVHRNQRLDAQHDATVQQEATATAAAEKEQAAPRGMDVAMGGMEGEAPAAAAAAAGGDAGAEDTHMAEAAGGDGEREEDRLIAAARALAGDVLPNAGAEQHAARQEASALRGKRASIPVSNHYPLTKVLDATGATDPGLFQCVEPVLHKHSETIPALSCMAIQAAFRPTLDILLTAEDLNVSDCLEVLKAVEERIAVCSDDLMPQKVQTQ</sequence>
<evidence type="ECO:0000313" key="2">
    <source>
        <dbReference type="EMBL" id="KAF5836636.1"/>
    </source>
</evidence>
<protein>
    <submittedName>
        <fullName evidence="2">Uncharacterized protein</fullName>
    </submittedName>
</protein>
<evidence type="ECO:0000313" key="3">
    <source>
        <dbReference type="Proteomes" id="UP000815325"/>
    </source>
</evidence>
<comment type="caution">
    <text evidence="2">The sequence shown here is derived from an EMBL/GenBank/DDBJ whole genome shotgun (WGS) entry which is preliminary data.</text>
</comment>
<feature type="region of interest" description="Disordered" evidence="1">
    <location>
        <begin position="179"/>
        <end position="198"/>
    </location>
</feature>
<name>A0ABQ7GPV8_DUNSA</name>
<evidence type="ECO:0000256" key="1">
    <source>
        <dbReference type="SAM" id="MobiDB-lite"/>
    </source>
</evidence>
<feature type="region of interest" description="Disordered" evidence="1">
    <location>
        <begin position="215"/>
        <end position="243"/>
    </location>
</feature>
<keyword evidence="3" id="KW-1185">Reference proteome</keyword>